<keyword evidence="4 8" id="KW-0479">Metal-binding</keyword>
<dbReference type="PRINTS" id="PR01239">
    <property type="entry name" value="EP450IICYP52"/>
</dbReference>
<evidence type="ECO:0000256" key="7">
    <source>
        <dbReference type="ARBA" id="ARBA00023033"/>
    </source>
</evidence>
<evidence type="ECO:0000313" key="12">
    <source>
        <dbReference type="Proteomes" id="UP000800041"/>
    </source>
</evidence>
<feature type="binding site" description="axial binding residue" evidence="8">
    <location>
        <position position="461"/>
    </location>
    <ligand>
        <name>heme</name>
        <dbReference type="ChEBI" id="CHEBI:30413"/>
    </ligand>
    <ligandPart>
        <name>Fe</name>
        <dbReference type="ChEBI" id="CHEBI:18248"/>
    </ligandPart>
</feature>
<evidence type="ECO:0000256" key="4">
    <source>
        <dbReference type="ARBA" id="ARBA00022723"/>
    </source>
</evidence>
<dbReference type="InterPro" id="IPR017972">
    <property type="entry name" value="Cyt_P450_CS"/>
</dbReference>
<dbReference type="InterPro" id="IPR047146">
    <property type="entry name" value="Cyt_P450_E_CYP52_fungi"/>
</dbReference>
<gene>
    <name evidence="11" type="ORF">K402DRAFT_393213</name>
</gene>
<keyword evidence="10" id="KW-0472">Membrane</keyword>
<feature type="transmembrane region" description="Helical" evidence="10">
    <location>
        <begin position="15"/>
        <end position="35"/>
    </location>
</feature>
<dbReference type="SUPFAM" id="SSF48264">
    <property type="entry name" value="Cytochrome P450"/>
    <property type="match status" value="1"/>
</dbReference>
<dbReference type="PROSITE" id="PS00086">
    <property type="entry name" value="CYTOCHROME_P450"/>
    <property type="match status" value="1"/>
</dbReference>
<dbReference type="Proteomes" id="UP000800041">
    <property type="component" value="Unassembled WGS sequence"/>
</dbReference>
<evidence type="ECO:0000256" key="5">
    <source>
        <dbReference type="ARBA" id="ARBA00023002"/>
    </source>
</evidence>
<keyword evidence="3 8" id="KW-0349">Heme</keyword>
<comment type="similarity">
    <text evidence="2 9">Belongs to the cytochrome P450 family.</text>
</comment>
<keyword evidence="10" id="KW-1133">Transmembrane helix</keyword>
<sequence>MTDHTDSFTSSVKPIPIVLALFILYFAYTSIALYLRRRQYIRDHGCEEPPWLASKDPILFTDIIRENLRAGKERKTLETFRNRFERTGTTFRQKLFGRPMVSTCDPENVKTILSVRFKEFCLGKPRMNSLGPLFGAGIFTTDGEPWAHSRTMIRPNFTRDQVADITAFERHVQKLIKAIPKDGSTVDLQTLFFRLTIDSATEFLFGTSVGSLDAPMPGVEGEETQDFAWAFTYGQDACIKRLRMGSLAKIVRSDPLDLKARKIVHEFTDKFVDDAVEYQQTHPDEEKGKHEGQYVFLHELAKSTTDRRRLRDELLNVLLAGRDTTASLLSNMFFMIAQKPEIWNKLRDEIAFLDGRPPTYEELRNLKYLKYCMNESLRLHPVVPGNFRQALHDTTLPTGGGPTRTSPIFITAGTIVNYSVFTMQRRTDIYGPDAESFVPERWEKLRPGWEYLPFNGGPRICLGQQYALTEAGYTSVRLLQAFAACESRDAKGGVWEEGLTLTCCSGNGTKVALRAGKEA</sequence>
<evidence type="ECO:0000313" key="11">
    <source>
        <dbReference type="EMBL" id="KAF1987056.1"/>
    </source>
</evidence>
<evidence type="ECO:0000256" key="3">
    <source>
        <dbReference type="ARBA" id="ARBA00022617"/>
    </source>
</evidence>
<dbReference type="GO" id="GO:0005506">
    <property type="term" value="F:iron ion binding"/>
    <property type="evidence" value="ECO:0007669"/>
    <property type="project" value="InterPro"/>
</dbReference>
<proteinExistence type="inferred from homology"/>
<accession>A0A6G1H1G2</accession>
<dbReference type="PANTHER" id="PTHR24287">
    <property type="entry name" value="P450, PUTATIVE (EUROFUNG)-RELATED"/>
    <property type="match status" value="1"/>
</dbReference>
<dbReference type="EMBL" id="ML977154">
    <property type="protein sequence ID" value="KAF1987056.1"/>
    <property type="molecule type" value="Genomic_DNA"/>
</dbReference>
<keyword evidence="12" id="KW-1185">Reference proteome</keyword>
<dbReference type="PRINTS" id="PR00385">
    <property type="entry name" value="P450"/>
</dbReference>
<organism evidence="11 12">
    <name type="scientific">Aulographum hederae CBS 113979</name>
    <dbReference type="NCBI Taxonomy" id="1176131"/>
    <lineage>
        <taxon>Eukaryota</taxon>
        <taxon>Fungi</taxon>
        <taxon>Dikarya</taxon>
        <taxon>Ascomycota</taxon>
        <taxon>Pezizomycotina</taxon>
        <taxon>Dothideomycetes</taxon>
        <taxon>Pleosporomycetidae</taxon>
        <taxon>Aulographales</taxon>
        <taxon>Aulographaceae</taxon>
    </lineage>
</organism>
<evidence type="ECO:0000256" key="10">
    <source>
        <dbReference type="SAM" id="Phobius"/>
    </source>
</evidence>
<protein>
    <submittedName>
        <fullName evidence="11">Cytochrome P450</fullName>
    </submittedName>
</protein>
<keyword evidence="7 9" id="KW-0503">Monooxygenase</keyword>
<dbReference type="InterPro" id="IPR036396">
    <property type="entry name" value="Cyt_P450_sf"/>
</dbReference>
<keyword evidence="5 9" id="KW-0560">Oxidoreductase</keyword>
<dbReference type="Pfam" id="PF00067">
    <property type="entry name" value="p450"/>
    <property type="match status" value="1"/>
</dbReference>
<keyword evidence="10" id="KW-0812">Transmembrane</keyword>
<dbReference type="GO" id="GO:0020037">
    <property type="term" value="F:heme binding"/>
    <property type="evidence" value="ECO:0007669"/>
    <property type="project" value="InterPro"/>
</dbReference>
<evidence type="ECO:0000256" key="9">
    <source>
        <dbReference type="RuleBase" id="RU000461"/>
    </source>
</evidence>
<evidence type="ECO:0000256" key="1">
    <source>
        <dbReference type="ARBA" id="ARBA00001971"/>
    </source>
</evidence>
<name>A0A6G1H1G2_9PEZI</name>
<dbReference type="PRINTS" id="PR00464">
    <property type="entry name" value="EP450II"/>
</dbReference>
<evidence type="ECO:0000256" key="2">
    <source>
        <dbReference type="ARBA" id="ARBA00010617"/>
    </source>
</evidence>
<dbReference type="GO" id="GO:0016712">
    <property type="term" value="F:oxidoreductase activity, acting on paired donors, with incorporation or reduction of molecular oxygen, reduced flavin or flavoprotein as one donor, and incorporation of one atom of oxygen"/>
    <property type="evidence" value="ECO:0007669"/>
    <property type="project" value="InterPro"/>
</dbReference>
<dbReference type="InterPro" id="IPR001128">
    <property type="entry name" value="Cyt_P450"/>
</dbReference>
<reference evidence="11" key="1">
    <citation type="journal article" date="2020" name="Stud. Mycol.">
        <title>101 Dothideomycetes genomes: a test case for predicting lifestyles and emergence of pathogens.</title>
        <authorList>
            <person name="Haridas S."/>
            <person name="Albert R."/>
            <person name="Binder M."/>
            <person name="Bloem J."/>
            <person name="Labutti K."/>
            <person name="Salamov A."/>
            <person name="Andreopoulos B."/>
            <person name="Baker S."/>
            <person name="Barry K."/>
            <person name="Bills G."/>
            <person name="Bluhm B."/>
            <person name="Cannon C."/>
            <person name="Castanera R."/>
            <person name="Culley D."/>
            <person name="Daum C."/>
            <person name="Ezra D."/>
            <person name="Gonzalez J."/>
            <person name="Henrissat B."/>
            <person name="Kuo A."/>
            <person name="Liang C."/>
            <person name="Lipzen A."/>
            <person name="Lutzoni F."/>
            <person name="Magnuson J."/>
            <person name="Mondo S."/>
            <person name="Nolan M."/>
            <person name="Ohm R."/>
            <person name="Pangilinan J."/>
            <person name="Park H.-J."/>
            <person name="Ramirez L."/>
            <person name="Alfaro M."/>
            <person name="Sun H."/>
            <person name="Tritt A."/>
            <person name="Yoshinaga Y."/>
            <person name="Zwiers L.-H."/>
            <person name="Turgeon B."/>
            <person name="Goodwin S."/>
            <person name="Spatafora J."/>
            <person name="Crous P."/>
            <person name="Grigoriev I."/>
        </authorList>
    </citation>
    <scope>NUCLEOTIDE SEQUENCE</scope>
    <source>
        <strain evidence="11">CBS 113979</strain>
    </source>
</reference>
<dbReference type="PANTHER" id="PTHR24287:SF17">
    <property type="entry name" value="P450, PUTATIVE (EUROFUNG)-RELATED"/>
    <property type="match status" value="1"/>
</dbReference>
<evidence type="ECO:0000256" key="6">
    <source>
        <dbReference type="ARBA" id="ARBA00023004"/>
    </source>
</evidence>
<comment type="cofactor">
    <cofactor evidence="1 8">
        <name>heme</name>
        <dbReference type="ChEBI" id="CHEBI:30413"/>
    </cofactor>
</comment>
<keyword evidence="6 8" id="KW-0408">Iron</keyword>
<dbReference type="InterPro" id="IPR002402">
    <property type="entry name" value="Cyt_P450_E_grp-II"/>
</dbReference>
<dbReference type="InterPro" id="IPR002974">
    <property type="entry name" value="Cyt_P450_E_CYP52_ascomycetes"/>
</dbReference>
<dbReference type="AlphaFoldDB" id="A0A6G1H1G2"/>
<evidence type="ECO:0000256" key="8">
    <source>
        <dbReference type="PIRSR" id="PIRSR602402-1"/>
    </source>
</evidence>
<dbReference type="CDD" id="cd11063">
    <property type="entry name" value="CYP52"/>
    <property type="match status" value="1"/>
</dbReference>
<dbReference type="Gene3D" id="1.10.630.10">
    <property type="entry name" value="Cytochrome P450"/>
    <property type="match status" value="1"/>
</dbReference>
<dbReference type="OrthoDB" id="1470350at2759"/>